<gene>
    <name evidence="3" type="ORF">ABR82_00965</name>
</gene>
<dbReference type="InterPro" id="IPR036165">
    <property type="entry name" value="YefM-like_sf"/>
</dbReference>
<dbReference type="InterPro" id="IPR006442">
    <property type="entry name" value="Antitoxin_Phd/YefM"/>
</dbReference>
<evidence type="ECO:0000313" key="4">
    <source>
        <dbReference type="Proteomes" id="UP000051269"/>
    </source>
</evidence>
<protein>
    <recommendedName>
        <fullName evidence="2">Antitoxin</fullName>
    </recommendedName>
</protein>
<comment type="function">
    <text evidence="2">Antitoxin component of a type II toxin-antitoxin (TA) system.</text>
</comment>
<evidence type="ECO:0000313" key="3">
    <source>
        <dbReference type="EMBL" id="KRO62297.1"/>
    </source>
</evidence>
<dbReference type="NCBIfam" id="TIGR01552">
    <property type="entry name" value="phd_fam"/>
    <property type="match status" value="1"/>
</dbReference>
<dbReference type="Pfam" id="PF02604">
    <property type="entry name" value="PhdYeFM_antitox"/>
    <property type="match status" value="1"/>
</dbReference>
<proteinExistence type="inferred from homology"/>
<dbReference type="SUPFAM" id="SSF143120">
    <property type="entry name" value="YefM-like"/>
    <property type="match status" value="1"/>
</dbReference>
<comment type="caution">
    <text evidence="3">The sequence shown here is derived from an EMBL/GenBank/DDBJ whole genome shotgun (WGS) entry which is preliminary data.</text>
</comment>
<evidence type="ECO:0000256" key="2">
    <source>
        <dbReference type="RuleBase" id="RU362080"/>
    </source>
</evidence>
<sequence>MKMINVQAAKTHLSRLMETAATGTDILLSKHGKPMVRLTAYLPTSIPRRLGGLNKKIRIAKDFDAEDKRIQDLFLGSSV</sequence>
<accession>A0A0R2RI01</accession>
<organism evidence="3 4">
    <name type="scientific">Verrucomicrobia subdivision 6 bacterium BACL9 MAG-120507-bin52</name>
    <dbReference type="NCBI Taxonomy" id="1655590"/>
    <lineage>
        <taxon>Bacteria</taxon>
        <taxon>Pseudomonadati</taxon>
        <taxon>Verrucomicrobiota</taxon>
        <taxon>Verrucomicrobiia</taxon>
        <taxon>Verrucomicrobiales</taxon>
        <taxon>Verrucomicrobia subdivision 6</taxon>
    </lineage>
</organism>
<name>A0A0R2RI01_9BACT</name>
<dbReference type="Gene3D" id="3.40.1620.10">
    <property type="entry name" value="YefM-like domain"/>
    <property type="match status" value="1"/>
</dbReference>
<comment type="similarity">
    <text evidence="1 2">Belongs to the phD/YefM antitoxin family.</text>
</comment>
<dbReference type="EMBL" id="LIBO01000100">
    <property type="protein sequence ID" value="KRO62297.1"/>
    <property type="molecule type" value="Genomic_DNA"/>
</dbReference>
<dbReference type="AlphaFoldDB" id="A0A0R2RI01"/>
<reference evidence="3 4" key="1">
    <citation type="submission" date="2015-10" db="EMBL/GenBank/DDBJ databases">
        <title>Metagenome-Assembled Genomes uncover a global brackish microbiome.</title>
        <authorList>
            <person name="Hugerth L.W."/>
            <person name="Larsson J."/>
            <person name="Alneberg J."/>
            <person name="Lindh M.V."/>
            <person name="Legrand C."/>
            <person name="Pinhassi J."/>
            <person name="Andersson A.F."/>
        </authorList>
    </citation>
    <scope>NUCLEOTIDE SEQUENCE [LARGE SCALE GENOMIC DNA]</scope>
    <source>
        <strain evidence="3">BACL18 MAG-120507-bin52</strain>
    </source>
</reference>
<evidence type="ECO:0000256" key="1">
    <source>
        <dbReference type="ARBA" id="ARBA00009981"/>
    </source>
</evidence>
<dbReference type="Proteomes" id="UP000051269">
    <property type="component" value="Unassembled WGS sequence"/>
</dbReference>